<sequence>MQCQKCGNELSQGSAYCGKCGSKVEEPAVEASVSSSETSAFSPVQEAAPAYQPAVSQPAVPQPAAQPIQAPVGYAPTQPQNSANPYARPEAGVSYTAHSQTPHQGQPPMPTQRGCLGAAFHDIISSPGWIKRVLLLMVMKCVPILSFYASGYNVQWGAQAARGSNAPLPKGVFDRKTFLTGLFMALLTTLLNIANVWMFALNFIPFIGFILVFAINLFAGAFYSLAVMRMAVYKALGQAFELSEIFRAYKKRIGSLLAAACVPAIIVNVVFVLVLVLILLIMAAVSFAGSSMAYGYSSYSGFGAMSMFSYDPVGAVLGIISALGVMFFVIGALFFFFNGLAEVWSMRAVGLWVARFAPEWAEEAKDSKESLS</sequence>
<keyword evidence="5" id="KW-1185">Reference proteome</keyword>
<evidence type="ECO:0000313" key="5">
    <source>
        <dbReference type="Proteomes" id="UP000006069"/>
    </source>
</evidence>
<evidence type="ECO:0000259" key="3">
    <source>
        <dbReference type="Pfam" id="PF13240"/>
    </source>
</evidence>
<dbReference type="InterPro" id="IPR026870">
    <property type="entry name" value="Zinc_ribbon_dom"/>
</dbReference>
<dbReference type="RefSeq" id="WP_009139975.1">
    <property type="nucleotide sequence ID" value="NZ_JH815199.1"/>
</dbReference>
<dbReference type="Proteomes" id="UP000006069">
    <property type="component" value="Unassembled WGS sequence"/>
</dbReference>
<keyword evidence="2" id="KW-0472">Membrane</keyword>
<dbReference type="InParanoid" id="K0YUV8"/>
<feature type="region of interest" description="Disordered" evidence="1">
    <location>
        <begin position="28"/>
        <end position="47"/>
    </location>
</feature>
<comment type="caution">
    <text evidence="4">The sequence shown here is derived from an EMBL/GenBank/DDBJ whole genome shotgun (WGS) entry which is preliminary data.</text>
</comment>
<keyword evidence="2" id="KW-1133">Transmembrane helix</keyword>
<dbReference type="HOGENOM" id="CLU_743732_0_0_11"/>
<proteinExistence type="predicted"/>
<feature type="transmembrane region" description="Helical" evidence="2">
    <location>
        <begin position="256"/>
        <end position="289"/>
    </location>
</feature>
<accession>K0YUV8</accession>
<feature type="domain" description="Zinc-ribbon" evidence="3">
    <location>
        <begin position="3"/>
        <end position="24"/>
    </location>
</feature>
<organism evidence="4 5">
    <name type="scientific">Slackia piriformis YIT 12062</name>
    <dbReference type="NCBI Taxonomy" id="742818"/>
    <lineage>
        <taxon>Bacteria</taxon>
        <taxon>Bacillati</taxon>
        <taxon>Actinomycetota</taxon>
        <taxon>Coriobacteriia</taxon>
        <taxon>Eggerthellales</taxon>
        <taxon>Eggerthellaceae</taxon>
        <taxon>Slackia</taxon>
    </lineage>
</organism>
<dbReference type="eggNOG" id="ENOG5031TWN">
    <property type="taxonomic scope" value="Bacteria"/>
</dbReference>
<feature type="region of interest" description="Disordered" evidence="1">
    <location>
        <begin position="69"/>
        <end position="88"/>
    </location>
</feature>
<evidence type="ECO:0000313" key="4">
    <source>
        <dbReference type="EMBL" id="EJZ83279.1"/>
    </source>
</evidence>
<dbReference type="OrthoDB" id="3183867at2"/>
<feature type="transmembrane region" description="Helical" evidence="2">
    <location>
        <begin position="315"/>
        <end position="337"/>
    </location>
</feature>
<feature type="transmembrane region" description="Helical" evidence="2">
    <location>
        <begin position="206"/>
        <end position="226"/>
    </location>
</feature>
<feature type="compositionally biased region" description="Low complexity" evidence="1">
    <location>
        <begin position="29"/>
        <end position="47"/>
    </location>
</feature>
<name>K0YUV8_9ACTN</name>
<dbReference type="AlphaFoldDB" id="K0YUV8"/>
<feature type="transmembrane region" description="Helical" evidence="2">
    <location>
        <begin position="178"/>
        <end position="200"/>
    </location>
</feature>
<dbReference type="PATRIC" id="fig|742818.3.peg.1901"/>
<protein>
    <recommendedName>
        <fullName evidence="3">Zinc-ribbon domain-containing protein</fullName>
    </recommendedName>
</protein>
<dbReference type="Pfam" id="PF13240">
    <property type="entry name" value="Zn_Ribbon_1"/>
    <property type="match status" value="1"/>
</dbReference>
<dbReference type="EMBL" id="ADMD01000009">
    <property type="protein sequence ID" value="EJZ83279.1"/>
    <property type="molecule type" value="Genomic_DNA"/>
</dbReference>
<evidence type="ECO:0000256" key="2">
    <source>
        <dbReference type="SAM" id="Phobius"/>
    </source>
</evidence>
<keyword evidence="2" id="KW-0812">Transmembrane</keyword>
<gene>
    <name evidence="4" type="ORF">HMPREF9451_01798</name>
</gene>
<evidence type="ECO:0000256" key="1">
    <source>
        <dbReference type="SAM" id="MobiDB-lite"/>
    </source>
</evidence>
<reference evidence="4 5" key="1">
    <citation type="submission" date="2012-08" db="EMBL/GenBank/DDBJ databases">
        <title>The Genome Sequence of Slackia piriformis YIT 12062.</title>
        <authorList>
            <consortium name="The Broad Institute Genome Sequencing Platform"/>
            <person name="Earl A."/>
            <person name="Ward D."/>
            <person name="Feldgarden M."/>
            <person name="Gevers D."/>
            <person name="Morotomi M."/>
            <person name="Walker B."/>
            <person name="Young S.K."/>
            <person name="Zeng Q."/>
            <person name="Gargeya S."/>
            <person name="Fitzgerald M."/>
            <person name="Haas B."/>
            <person name="Abouelleil A."/>
            <person name="Alvarado L."/>
            <person name="Arachchi H.M."/>
            <person name="Berlin A.M."/>
            <person name="Chapman S.B."/>
            <person name="Goldberg J."/>
            <person name="Griggs A."/>
            <person name="Gujja S."/>
            <person name="Hansen M."/>
            <person name="Howarth C."/>
            <person name="Imamovic A."/>
            <person name="Larimer J."/>
            <person name="McCowen C."/>
            <person name="Montmayeur A."/>
            <person name="Murphy C."/>
            <person name="Neiman D."/>
            <person name="Pearson M."/>
            <person name="Priest M."/>
            <person name="Roberts A."/>
            <person name="Saif S."/>
            <person name="Shea T."/>
            <person name="Sisk P."/>
            <person name="Sykes S."/>
            <person name="Wortman J."/>
            <person name="Nusbaum C."/>
            <person name="Birren B."/>
        </authorList>
    </citation>
    <scope>NUCLEOTIDE SEQUENCE [LARGE SCALE GENOMIC DNA]</scope>
    <source>
        <strain evidence="4 5">YIT 12062</strain>
    </source>
</reference>